<evidence type="ECO:0000259" key="8">
    <source>
        <dbReference type="PROSITE" id="PS51285"/>
    </source>
</evidence>
<gene>
    <name evidence="9" type="ORF">BN980_GECA23s00351g</name>
</gene>
<name>A0A0J9XJD8_GEOCN</name>
<evidence type="ECO:0000256" key="1">
    <source>
        <dbReference type="ARBA" id="ARBA00022527"/>
    </source>
</evidence>
<dbReference type="FunFam" id="1.10.510.10:FF:000048">
    <property type="entry name" value="Protein kinase C"/>
    <property type="match status" value="1"/>
</dbReference>
<comment type="caution">
    <text evidence="9">The sequence shown here is derived from an EMBL/GenBank/DDBJ whole genome shotgun (WGS) entry which is preliminary data.</text>
</comment>
<dbReference type="InterPro" id="IPR008271">
    <property type="entry name" value="Ser/Thr_kinase_AS"/>
</dbReference>
<dbReference type="GO" id="GO:0005524">
    <property type="term" value="F:ATP binding"/>
    <property type="evidence" value="ECO:0007669"/>
    <property type="project" value="UniProtKB-KW"/>
</dbReference>
<accession>A0A0J9XJD8</accession>
<dbReference type="OrthoDB" id="63267at2759"/>
<dbReference type="EMBL" id="CCBN010000023">
    <property type="protein sequence ID" value="CDO57577.1"/>
    <property type="molecule type" value="Genomic_DNA"/>
</dbReference>
<dbReference type="SUPFAM" id="SSF56112">
    <property type="entry name" value="Protein kinase-like (PK-like)"/>
    <property type="match status" value="1"/>
</dbReference>
<dbReference type="PROSITE" id="PS50011">
    <property type="entry name" value="PROTEIN_KINASE_DOM"/>
    <property type="match status" value="1"/>
</dbReference>
<reference evidence="9" key="1">
    <citation type="submission" date="2014-03" db="EMBL/GenBank/DDBJ databases">
        <authorList>
            <person name="Casaregola S."/>
        </authorList>
    </citation>
    <scope>NUCLEOTIDE SEQUENCE [LARGE SCALE GENOMIC DNA]</scope>
    <source>
        <strain evidence="9">CLIB 918</strain>
    </source>
</reference>
<evidence type="ECO:0000313" key="10">
    <source>
        <dbReference type="Proteomes" id="UP000242525"/>
    </source>
</evidence>
<dbReference type="InterPro" id="IPR011009">
    <property type="entry name" value="Kinase-like_dom_sf"/>
</dbReference>
<dbReference type="PANTHER" id="PTHR24351">
    <property type="entry name" value="RIBOSOMAL PROTEIN S6 KINASE"/>
    <property type="match status" value="1"/>
</dbReference>
<dbReference type="PROSITE" id="PS00108">
    <property type="entry name" value="PROTEIN_KINASE_ST"/>
    <property type="match status" value="1"/>
</dbReference>
<evidence type="ECO:0000256" key="3">
    <source>
        <dbReference type="ARBA" id="ARBA00022679"/>
    </source>
</evidence>
<evidence type="ECO:0000256" key="2">
    <source>
        <dbReference type="ARBA" id="ARBA00022553"/>
    </source>
</evidence>
<dbReference type="GO" id="GO:0004674">
    <property type="term" value="F:protein serine/threonine kinase activity"/>
    <property type="evidence" value="ECO:0007669"/>
    <property type="project" value="UniProtKB-KW"/>
</dbReference>
<dbReference type="FunFam" id="3.30.200.20:FF:000222">
    <property type="entry name" value="Serine/threonine-protein kinase psk1"/>
    <property type="match status" value="1"/>
</dbReference>
<feature type="domain" description="AGC-kinase C-terminal" evidence="8">
    <location>
        <begin position="374"/>
        <end position="453"/>
    </location>
</feature>
<sequence>MADIFQFDDIDEDNLASQLQSVSLSVNRDSYYDEGGELEDKLGDLHTSSTVPMAIENNHRTMLSGSFLPGSAGSYSNRLGKSFEVGIDKPFVSSYVENEEIPNTTQTKKVPSDFEQLKVLGTGTYGKVVLVREKKSGKLYAQKQLKKASMIVEEKKIQQTKTEKGILESVRHPYIVKLFYAMQDQEKLYLILEYAQGGELFHHLATKAMLTEDTVSFYCAEMVLALKHLHVNVGVVYRDLKPENCLLDADGHLVLTDFGLSKVAVDDDGRCKTFLGTLEYMAPEILKGEDYDYGVDWWSLGAVCYDLLTGNPPFTGNSCKMILNKIKKAKRPDYPFYISLDAQDLLTRLLRKDPKKRLGYKDFETVFKKHRFFRKIDWKKLEARDPSLEPPIRPLITDPVLAENFSDSFTGMMLSPANAELLNTDSVVRGLGVDDQPFKGFSFTASQSFIDCAF</sequence>
<dbReference type="Gene3D" id="3.30.200.20">
    <property type="entry name" value="Phosphorylase Kinase, domain 1"/>
    <property type="match status" value="1"/>
</dbReference>
<dbReference type="AlphaFoldDB" id="A0A0J9XJD8"/>
<dbReference type="Gene3D" id="1.10.510.10">
    <property type="entry name" value="Transferase(Phosphotransferase) domain 1"/>
    <property type="match status" value="1"/>
</dbReference>
<keyword evidence="5 9" id="KW-0418">Kinase</keyword>
<evidence type="ECO:0000256" key="5">
    <source>
        <dbReference type="ARBA" id="ARBA00022777"/>
    </source>
</evidence>
<dbReference type="SMART" id="SM00133">
    <property type="entry name" value="S_TK_X"/>
    <property type="match status" value="1"/>
</dbReference>
<organism evidence="9 10">
    <name type="scientific">Geotrichum candidum</name>
    <name type="common">Oospora lactis</name>
    <name type="synonym">Dipodascus geotrichum</name>
    <dbReference type="NCBI Taxonomy" id="1173061"/>
    <lineage>
        <taxon>Eukaryota</taxon>
        <taxon>Fungi</taxon>
        <taxon>Dikarya</taxon>
        <taxon>Ascomycota</taxon>
        <taxon>Saccharomycotina</taxon>
        <taxon>Dipodascomycetes</taxon>
        <taxon>Dipodascales</taxon>
        <taxon>Dipodascaceae</taxon>
        <taxon>Geotrichum</taxon>
    </lineage>
</organism>
<evidence type="ECO:0000256" key="6">
    <source>
        <dbReference type="ARBA" id="ARBA00022840"/>
    </source>
</evidence>
<proteinExistence type="predicted"/>
<evidence type="ECO:0000259" key="7">
    <source>
        <dbReference type="PROSITE" id="PS50011"/>
    </source>
</evidence>
<dbReference type="SMART" id="SM00220">
    <property type="entry name" value="S_TKc"/>
    <property type="match status" value="1"/>
</dbReference>
<dbReference type="PROSITE" id="PS51285">
    <property type="entry name" value="AGC_KINASE_CTER"/>
    <property type="match status" value="1"/>
</dbReference>
<dbReference type="STRING" id="1173061.A0A0J9XJD8"/>
<dbReference type="Pfam" id="PF00069">
    <property type="entry name" value="Pkinase"/>
    <property type="match status" value="1"/>
</dbReference>
<keyword evidence="4" id="KW-0547">Nucleotide-binding</keyword>
<dbReference type="InterPro" id="IPR045270">
    <property type="entry name" value="STKc_AGC"/>
</dbReference>
<keyword evidence="1 9" id="KW-0723">Serine/threonine-protein kinase</keyword>
<evidence type="ECO:0000256" key="4">
    <source>
        <dbReference type="ARBA" id="ARBA00022741"/>
    </source>
</evidence>
<keyword evidence="2" id="KW-0597">Phosphoprotein</keyword>
<feature type="domain" description="Protein kinase" evidence="7">
    <location>
        <begin position="114"/>
        <end position="373"/>
    </location>
</feature>
<keyword evidence="10" id="KW-1185">Reference proteome</keyword>
<dbReference type="InterPro" id="IPR000961">
    <property type="entry name" value="AGC-kinase_C"/>
</dbReference>
<dbReference type="InterPro" id="IPR000719">
    <property type="entry name" value="Prot_kinase_dom"/>
</dbReference>
<protein>
    <submittedName>
        <fullName evidence="9">Similar to Saccharomyces cerevisiae YKL126W YPK1 Serine/threonine protein kinase that phosphorylates and downregulates flippase activator Fpk1p</fullName>
    </submittedName>
</protein>
<keyword evidence="6" id="KW-0067">ATP-binding</keyword>
<evidence type="ECO:0000313" key="9">
    <source>
        <dbReference type="EMBL" id="CDO57577.1"/>
    </source>
</evidence>
<keyword evidence="3" id="KW-0808">Transferase</keyword>
<dbReference type="CDD" id="cd05123">
    <property type="entry name" value="STKc_AGC"/>
    <property type="match status" value="1"/>
</dbReference>
<dbReference type="Proteomes" id="UP000242525">
    <property type="component" value="Unassembled WGS sequence"/>
</dbReference>